<feature type="region of interest" description="Disordered" evidence="1">
    <location>
        <begin position="13"/>
        <end position="97"/>
    </location>
</feature>
<keyword evidence="3" id="KW-1185">Reference proteome</keyword>
<organism evidence="2 3">
    <name type="scientific">Citricoccus parietis</name>
    <dbReference type="NCBI Taxonomy" id="592307"/>
    <lineage>
        <taxon>Bacteria</taxon>
        <taxon>Bacillati</taxon>
        <taxon>Actinomycetota</taxon>
        <taxon>Actinomycetes</taxon>
        <taxon>Micrococcales</taxon>
        <taxon>Micrococcaceae</taxon>
        <taxon>Citricoccus</taxon>
    </lineage>
</organism>
<dbReference type="EMBL" id="JBHMFI010000001">
    <property type="protein sequence ID" value="MFB9071164.1"/>
    <property type="molecule type" value="Genomic_DNA"/>
</dbReference>
<reference evidence="2 3" key="1">
    <citation type="submission" date="2024-09" db="EMBL/GenBank/DDBJ databases">
        <authorList>
            <person name="Sun Q."/>
            <person name="Mori K."/>
        </authorList>
    </citation>
    <scope>NUCLEOTIDE SEQUENCE [LARGE SCALE GENOMIC DNA]</scope>
    <source>
        <strain evidence="2 3">CCM 7609</strain>
    </source>
</reference>
<evidence type="ECO:0000313" key="2">
    <source>
        <dbReference type="EMBL" id="MFB9071164.1"/>
    </source>
</evidence>
<gene>
    <name evidence="2" type="ORF">ACFFX0_08135</name>
</gene>
<evidence type="ECO:0000313" key="3">
    <source>
        <dbReference type="Proteomes" id="UP001589575"/>
    </source>
</evidence>
<dbReference type="Proteomes" id="UP001589575">
    <property type="component" value="Unassembled WGS sequence"/>
</dbReference>
<feature type="compositionally biased region" description="Basic and acidic residues" evidence="1">
    <location>
        <begin position="44"/>
        <end position="63"/>
    </location>
</feature>
<accession>A0ABV5FXK7</accession>
<comment type="caution">
    <text evidence="2">The sequence shown here is derived from an EMBL/GenBank/DDBJ whole genome shotgun (WGS) entry which is preliminary data.</text>
</comment>
<proteinExistence type="predicted"/>
<name>A0ABV5FXK7_9MICC</name>
<sequence>MVILPRLNPWADAAIPRHSLSRFIGRSPRRSGPGPGSTPTMRTDTTRPEQKEAPTHVELTHDHPGRHRRIRKPRQERGEADPRPAGHGPGGDLLPTF</sequence>
<protein>
    <submittedName>
        <fullName evidence="2">Uncharacterized protein</fullName>
    </submittedName>
</protein>
<evidence type="ECO:0000256" key="1">
    <source>
        <dbReference type="SAM" id="MobiDB-lite"/>
    </source>
</evidence>
<feature type="compositionally biased region" description="Basic and acidic residues" evidence="1">
    <location>
        <begin position="73"/>
        <end position="84"/>
    </location>
</feature>